<gene>
    <name evidence="2" type="ORF">JZ751_016827</name>
</gene>
<evidence type="ECO:0000313" key="3">
    <source>
        <dbReference type="Proteomes" id="UP000824540"/>
    </source>
</evidence>
<evidence type="ECO:0000256" key="1">
    <source>
        <dbReference type="SAM" id="MobiDB-lite"/>
    </source>
</evidence>
<feature type="region of interest" description="Disordered" evidence="1">
    <location>
        <begin position="220"/>
        <end position="266"/>
    </location>
</feature>
<dbReference type="AlphaFoldDB" id="A0A8T2NPN7"/>
<dbReference type="OrthoDB" id="10589735at2759"/>
<reference evidence="2" key="1">
    <citation type="thesis" date="2021" institute="BYU ScholarsArchive" country="Provo, UT, USA">
        <title>Applications of and Algorithms for Genome Assembly and Genomic Analyses with an Emphasis on Marine Teleosts.</title>
        <authorList>
            <person name="Pickett B.D."/>
        </authorList>
    </citation>
    <scope>NUCLEOTIDE SEQUENCE</scope>
    <source>
        <strain evidence="2">HI-2016</strain>
    </source>
</reference>
<organism evidence="2 3">
    <name type="scientific">Albula glossodonta</name>
    <name type="common">roundjaw bonefish</name>
    <dbReference type="NCBI Taxonomy" id="121402"/>
    <lineage>
        <taxon>Eukaryota</taxon>
        <taxon>Metazoa</taxon>
        <taxon>Chordata</taxon>
        <taxon>Craniata</taxon>
        <taxon>Vertebrata</taxon>
        <taxon>Euteleostomi</taxon>
        <taxon>Actinopterygii</taxon>
        <taxon>Neopterygii</taxon>
        <taxon>Teleostei</taxon>
        <taxon>Albuliformes</taxon>
        <taxon>Albulidae</taxon>
        <taxon>Albula</taxon>
    </lineage>
</organism>
<comment type="caution">
    <text evidence="2">The sequence shown here is derived from an EMBL/GenBank/DDBJ whole genome shotgun (WGS) entry which is preliminary data.</text>
</comment>
<proteinExistence type="predicted"/>
<accession>A0A8T2NPN7</accession>
<keyword evidence="3" id="KW-1185">Reference proteome</keyword>
<protein>
    <submittedName>
        <fullName evidence="2">Uncharacterized protein</fullName>
    </submittedName>
</protein>
<dbReference type="EMBL" id="JAFBMS010000029">
    <property type="protein sequence ID" value="KAG9342325.1"/>
    <property type="molecule type" value="Genomic_DNA"/>
</dbReference>
<name>A0A8T2NPN7_9TELE</name>
<evidence type="ECO:0000313" key="2">
    <source>
        <dbReference type="EMBL" id="KAG9342325.1"/>
    </source>
</evidence>
<dbReference type="Proteomes" id="UP000824540">
    <property type="component" value="Unassembled WGS sequence"/>
</dbReference>
<sequence length="459" mass="50350">MSWIQRCTMWSLKSSLPQPCLKGMQSSLATLLYRHLTPQDSSNTAQKPLASLRILCTTHAACNRARGPQRPIRTDYLHRPATGTIHHGNLDRRCAACGLPSSATHPSSLLAANFGDPKRYVHEPQASSDIEKVNPQITSNGQFKRISSYRVGILTAETPDPQTTLRTYHGRHGCLFPQHHVPHGGDLARSPDEVKSVYQLGHGRLSNSLSLVNWVVQRQRRRKRRSQDVDSSDPLCLHNQRGRCTTLQKEEQQQPQDPGPELPEQTHAVSKETITVTSDDPFNVVQPPGGPGSPRSLSLLVFTILQMIPAVDENAADISGLDARVVLPQCKYEAAHARVGAGRENVRHLQTAGHGAMQLLHQVPHCHTHVCPVTNHQGVDGKVPDTISRVTSKEFLHILHTGKHGGVTHHLRVGNFGQQVSQTVPRQGLVTAVQLESADGRCNTATGYHGGWAHGKAEI</sequence>